<dbReference type="GeneID" id="20641792"/>
<evidence type="ECO:0000313" key="2">
    <source>
        <dbReference type="EMBL" id="EGZ22615.1"/>
    </source>
</evidence>
<organism evidence="2 3">
    <name type="scientific">Phytophthora sojae (strain P6497)</name>
    <name type="common">Soybean stem and root rot agent</name>
    <name type="synonym">Phytophthora megasperma f. sp. glycines</name>
    <dbReference type="NCBI Taxonomy" id="1094619"/>
    <lineage>
        <taxon>Eukaryota</taxon>
        <taxon>Sar</taxon>
        <taxon>Stramenopiles</taxon>
        <taxon>Oomycota</taxon>
        <taxon>Peronosporomycetes</taxon>
        <taxon>Peronosporales</taxon>
        <taxon>Peronosporaceae</taxon>
        <taxon>Phytophthora</taxon>
    </lineage>
</organism>
<accession>G4Z9I3</accession>
<dbReference type="InParanoid" id="G4Z9I3"/>
<evidence type="ECO:0000256" key="1">
    <source>
        <dbReference type="SAM" id="SignalP"/>
    </source>
</evidence>
<dbReference type="RefSeq" id="XP_009525332.1">
    <property type="nucleotide sequence ID" value="XM_009527037.1"/>
</dbReference>
<evidence type="ECO:0008006" key="4">
    <source>
        <dbReference type="Google" id="ProtNLM"/>
    </source>
</evidence>
<evidence type="ECO:0000313" key="3">
    <source>
        <dbReference type="Proteomes" id="UP000002640"/>
    </source>
</evidence>
<name>G4Z9I3_PHYSP</name>
<dbReference type="KEGG" id="psoj:PHYSODRAFT_299810"/>
<reference evidence="2 3" key="1">
    <citation type="journal article" date="2006" name="Science">
        <title>Phytophthora genome sequences uncover evolutionary origins and mechanisms of pathogenesis.</title>
        <authorList>
            <person name="Tyler B.M."/>
            <person name="Tripathy S."/>
            <person name="Zhang X."/>
            <person name="Dehal P."/>
            <person name="Jiang R.H."/>
            <person name="Aerts A."/>
            <person name="Arredondo F.D."/>
            <person name="Baxter L."/>
            <person name="Bensasson D."/>
            <person name="Beynon J.L."/>
            <person name="Chapman J."/>
            <person name="Damasceno C.M."/>
            <person name="Dorrance A.E."/>
            <person name="Dou D."/>
            <person name="Dickerman A.W."/>
            <person name="Dubchak I.L."/>
            <person name="Garbelotto M."/>
            <person name="Gijzen M."/>
            <person name="Gordon S.G."/>
            <person name="Govers F."/>
            <person name="Grunwald N.J."/>
            <person name="Huang W."/>
            <person name="Ivors K.L."/>
            <person name="Jones R.W."/>
            <person name="Kamoun S."/>
            <person name="Krampis K."/>
            <person name="Lamour K.H."/>
            <person name="Lee M.K."/>
            <person name="McDonald W.H."/>
            <person name="Medina M."/>
            <person name="Meijer H.J."/>
            <person name="Nordberg E.K."/>
            <person name="Maclean D.J."/>
            <person name="Ospina-Giraldo M.D."/>
            <person name="Morris P.F."/>
            <person name="Phuntumart V."/>
            <person name="Putnam N.H."/>
            <person name="Rash S."/>
            <person name="Rose J.K."/>
            <person name="Sakihama Y."/>
            <person name="Salamov A.A."/>
            <person name="Savidor A."/>
            <person name="Scheuring C.F."/>
            <person name="Smith B.M."/>
            <person name="Sobral B.W."/>
            <person name="Terry A."/>
            <person name="Torto-Alalibo T.A."/>
            <person name="Win J."/>
            <person name="Xu Z."/>
            <person name="Zhang H."/>
            <person name="Grigoriev I.V."/>
            <person name="Rokhsar D.S."/>
            <person name="Boore J.L."/>
        </authorList>
    </citation>
    <scope>NUCLEOTIDE SEQUENCE [LARGE SCALE GENOMIC DNA]</scope>
    <source>
        <strain evidence="2 3">P6497</strain>
    </source>
</reference>
<dbReference type="EMBL" id="JH159153">
    <property type="protein sequence ID" value="EGZ22615.1"/>
    <property type="molecule type" value="Genomic_DNA"/>
</dbReference>
<protein>
    <recommendedName>
        <fullName evidence="4">RxLR effector protein</fullName>
    </recommendedName>
</protein>
<feature type="chain" id="PRO_5003472247" description="RxLR effector protein" evidence="1">
    <location>
        <begin position="25"/>
        <end position="165"/>
    </location>
</feature>
<dbReference type="Proteomes" id="UP000002640">
    <property type="component" value="Unassembled WGS sequence"/>
</dbReference>
<feature type="signal peptide" evidence="1">
    <location>
        <begin position="1"/>
        <end position="24"/>
    </location>
</feature>
<gene>
    <name evidence="2" type="ORF">PHYSODRAFT_299810</name>
</gene>
<proteinExistence type="predicted"/>
<keyword evidence="1" id="KW-0732">Signal</keyword>
<keyword evidence="3" id="KW-1185">Reference proteome</keyword>
<sequence>MTRNAVLLFLLVVCVGLHVGLVRAENAVEATVLIGNGGNANRNLQDSGLTAERDTAADNYDTAGMKRASFSAGLSKIKSFLRLGSSKVSTLQKDATVLKQVASLKKVPKVISSRSWKAAPKLNLAQPCRERGPLFILHTVVAVHSFVVQICAALEVSVHVAAVRS</sequence>
<dbReference type="AlphaFoldDB" id="G4Z9I3"/>